<dbReference type="GO" id="GO:0005886">
    <property type="term" value="C:plasma membrane"/>
    <property type="evidence" value="ECO:0007669"/>
    <property type="project" value="TreeGrafter"/>
</dbReference>
<dbReference type="Proteomes" id="UP000603865">
    <property type="component" value="Unassembled WGS sequence"/>
</dbReference>
<reference evidence="2" key="2">
    <citation type="submission" date="2020-09" db="EMBL/GenBank/DDBJ databases">
        <authorList>
            <person name="Sun Q."/>
            <person name="Ohkuma M."/>
        </authorList>
    </citation>
    <scope>NUCLEOTIDE SEQUENCE</scope>
    <source>
        <strain evidence="2">JCM 31311</strain>
    </source>
</reference>
<accession>A0A918F0A8</accession>
<dbReference type="PANTHER" id="PTHR45138:SF24">
    <property type="entry name" value="DIGUANYLATE CYCLASE DGCC-RELATED"/>
    <property type="match status" value="1"/>
</dbReference>
<proteinExistence type="predicted"/>
<dbReference type="GO" id="GO:0052621">
    <property type="term" value="F:diguanylate cyclase activity"/>
    <property type="evidence" value="ECO:0007669"/>
    <property type="project" value="TreeGrafter"/>
</dbReference>
<dbReference type="EMBL" id="BMQL01000002">
    <property type="protein sequence ID" value="GGQ96274.1"/>
    <property type="molecule type" value="Genomic_DNA"/>
</dbReference>
<dbReference type="GO" id="GO:0043709">
    <property type="term" value="P:cell adhesion involved in single-species biofilm formation"/>
    <property type="evidence" value="ECO:0007669"/>
    <property type="project" value="TreeGrafter"/>
</dbReference>
<reference evidence="2" key="1">
    <citation type="journal article" date="2014" name="Int. J. Syst. Evol. Microbiol.">
        <title>Complete genome sequence of Corynebacterium casei LMG S-19264T (=DSM 44701T), isolated from a smear-ripened cheese.</title>
        <authorList>
            <consortium name="US DOE Joint Genome Institute (JGI-PGF)"/>
            <person name="Walter F."/>
            <person name="Albersmeier A."/>
            <person name="Kalinowski J."/>
            <person name="Ruckert C."/>
        </authorList>
    </citation>
    <scope>NUCLEOTIDE SEQUENCE</scope>
    <source>
        <strain evidence="2">JCM 31311</strain>
    </source>
</reference>
<dbReference type="SUPFAM" id="SSF55073">
    <property type="entry name" value="Nucleotide cyclase"/>
    <property type="match status" value="1"/>
</dbReference>
<dbReference type="PROSITE" id="PS50887">
    <property type="entry name" value="GGDEF"/>
    <property type="match status" value="1"/>
</dbReference>
<feature type="domain" description="GGDEF" evidence="1">
    <location>
        <begin position="22"/>
        <end position="155"/>
    </location>
</feature>
<dbReference type="InterPro" id="IPR050469">
    <property type="entry name" value="Diguanylate_Cyclase"/>
</dbReference>
<dbReference type="Gene3D" id="3.30.70.270">
    <property type="match status" value="1"/>
</dbReference>
<dbReference type="SMART" id="SM00267">
    <property type="entry name" value="GGDEF"/>
    <property type="match status" value="1"/>
</dbReference>
<dbReference type="Pfam" id="PF00990">
    <property type="entry name" value="GGDEF"/>
    <property type="match status" value="1"/>
</dbReference>
<dbReference type="GO" id="GO:1902201">
    <property type="term" value="P:negative regulation of bacterial-type flagellum-dependent cell motility"/>
    <property type="evidence" value="ECO:0007669"/>
    <property type="project" value="TreeGrafter"/>
</dbReference>
<evidence type="ECO:0000259" key="1">
    <source>
        <dbReference type="PROSITE" id="PS50887"/>
    </source>
</evidence>
<dbReference type="InterPro" id="IPR000160">
    <property type="entry name" value="GGDEF_dom"/>
</dbReference>
<dbReference type="InterPro" id="IPR029787">
    <property type="entry name" value="Nucleotide_cyclase"/>
</dbReference>
<dbReference type="RefSeq" id="WP_189087996.1">
    <property type="nucleotide sequence ID" value="NZ_BMQL01000002.1"/>
</dbReference>
<keyword evidence="3" id="KW-1185">Reference proteome</keyword>
<protein>
    <submittedName>
        <fullName evidence="2">Diguanylate cyclase</fullName>
    </submittedName>
</protein>
<organism evidence="2 3">
    <name type="scientific">Deinococcus ruber</name>
    <dbReference type="NCBI Taxonomy" id="1848197"/>
    <lineage>
        <taxon>Bacteria</taxon>
        <taxon>Thermotogati</taxon>
        <taxon>Deinococcota</taxon>
        <taxon>Deinococci</taxon>
        <taxon>Deinococcales</taxon>
        <taxon>Deinococcaceae</taxon>
        <taxon>Deinococcus</taxon>
    </lineage>
</organism>
<dbReference type="NCBIfam" id="TIGR00254">
    <property type="entry name" value="GGDEF"/>
    <property type="match status" value="1"/>
</dbReference>
<dbReference type="InterPro" id="IPR043128">
    <property type="entry name" value="Rev_trsase/Diguanyl_cyclase"/>
</dbReference>
<dbReference type="PANTHER" id="PTHR45138">
    <property type="entry name" value="REGULATORY COMPONENTS OF SENSORY TRANSDUCTION SYSTEM"/>
    <property type="match status" value="1"/>
</dbReference>
<dbReference type="AlphaFoldDB" id="A0A918F0A8"/>
<sequence>MNLLPLLDRAELDAALEKLGDTPLTLALIDLDQFKNVNDILGHAAGDNVLRTVERLLTRSLPTGSLVARIGGDEYAAALPDTPAETALILLSEVIRHFQQPENRDPAWPASLSMSVGLAYRPAHAQTLPDLMRAADAALYRAKVEGRGRACIYVESRMVLKSNYYPKASLERLSKLSAALGRTEASLLREALEDVSEKYRAEL</sequence>
<dbReference type="CDD" id="cd01949">
    <property type="entry name" value="GGDEF"/>
    <property type="match status" value="1"/>
</dbReference>
<evidence type="ECO:0000313" key="2">
    <source>
        <dbReference type="EMBL" id="GGQ96274.1"/>
    </source>
</evidence>
<comment type="caution">
    <text evidence="2">The sequence shown here is derived from an EMBL/GenBank/DDBJ whole genome shotgun (WGS) entry which is preliminary data.</text>
</comment>
<name>A0A918F0A8_9DEIO</name>
<evidence type="ECO:0000313" key="3">
    <source>
        <dbReference type="Proteomes" id="UP000603865"/>
    </source>
</evidence>
<gene>
    <name evidence="2" type="ORF">GCM10008957_05650</name>
</gene>